<keyword evidence="5" id="KW-1185">Reference proteome</keyword>
<organism evidence="4 5">
    <name type="scientific">Dorcoceras hygrometricum</name>
    <dbReference type="NCBI Taxonomy" id="472368"/>
    <lineage>
        <taxon>Eukaryota</taxon>
        <taxon>Viridiplantae</taxon>
        <taxon>Streptophyta</taxon>
        <taxon>Embryophyta</taxon>
        <taxon>Tracheophyta</taxon>
        <taxon>Spermatophyta</taxon>
        <taxon>Magnoliopsida</taxon>
        <taxon>eudicotyledons</taxon>
        <taxon>Gunneridae</taxon>
        <taxon>Pentapetalae</taxon>
        <taxon>asterids</taxon>
        <taxon>lamiids</taxon>
        <taxon>Lamiales</taxon>
        <taxon>Gesneriaceae</taxon>
        <taxon>Didymocarpoideae</taxon>
        <taxon>Trichosporeae</taxon>
        <taxon>Loxocarpinae</taxon>
        <taxon>Dorcoceras</taxon>
    </lineage>
</organism>
<feature type="chain" id="PRO_5040678818" description="Bifunctional inhibitor/plant lipid transfer protein/seed storage helical domain-containing protein" evidence="1">
    <location>
        <begin position="22"/>
        <end position="192"/>
    </location>
</feature>
<evidence type="ECO:0000313" key="3">
    <source>
        <dbReference type="EMBL" id="KZV14087.1"/>
    </source>
</evidence>
<feature type="domain" description="Bifunctional inhibitor/plant lipid transfer protein/seed storage helical" evidence="2">
    <location>
        <begin position="109"/>
        <end position="190"/>
    </location>
</feature>
<gene>
    <name evidence="4" type="ORF">F511_44104</name>
    <name evidence="3" type="ORF">F511_44457</name>
</gene>
<feature type="signal peptide" evidence="1">
    <location>
        <begin position="1"/>
        <end position="21"/>
    </location>
</feature>
<dbReference type="Pfam" id="PF14547">
    <property type="entry name" value="Hydrophob_seed"/>
    <property type="match status" value="1"/>
</dbReference>
<name>A0A2Z7A5K4_9LAMI</name>
<dbReference type="InterPro" id="IPR036312">
    <property type="entry name" value="Bifun_inhib/LTP/seed_sf"/>
</dbReference>
<dbReference type="EMBL" id="KV021249">
    <property type="protein sequence ID" value="KZV14235.1"/>
    <property type="molecule type" value="Genomic_DNA"/>
</dbReference>
<reference evidence="4 5" key="1">
    <citation type="journal article" date="2015" name="Proc. Natl. Acad. Sci. U.S.A.">
        <title>The resurrection genome of Boea hygrometrica: A blueprint for survival of dehydration.</title>
        <authorList>
            <person name="Xiao L."/>
            <person name="Yang G."/>
            <person name="Zhang L."/>
            <person name="Yang X."/>
            <person name="Zhao S."/>
            <person name="Ji Z."/>
            <person name="Zhou Q."/>
            <person name="Hu M."/>
            <person name="Wang Y."/>
            <person name="Chen M."/>
            <person name="Xu Y."/>
            <person name="Jin H."/>
            <person name="Xiao X."/>
            <person name="Hu G."/>
            <person name="Bao F."/>
            <person name="Hu Y."/>
            <person name="Wan P."/>
            <person name="Li L."/>
            <person name="Deng X."/>
            <person name="Kuang T."/>
            <person name="Xiang C."/>
            <person name="Zhu J.K."/>
            <person name="Oliver M.J."/>
            <person name="He Y."/>
        </authorList>
    </citation>
    <scope>NUCLEOTIDE SEQUENCE [LARGE SCALE GENOMIC DNA]</scope>
    <source>
        <strain evidence="5">cv. XS01</strain>
    </source>
</reference>
<accession>A0A2Z7A5K4</accession>
<evidence type="ECO:0000313" key="5">
    <source>
        <dbReference type="Proteomes" id="UP000250235"/>
    </source>
</evidence>
<dbReference type="InterPro" id="IPR027923">
    <property type="entry name" value="Hydrophob_seed_dom"/>
</dbReference>
<dbReference type="SUPFAM" id="SSF47699">
    <property type="entry name" value="Bifunctional inhibitor/lipid-transfer protein/seed storage 2S albumin"/>
    <property type="match status" value="1"/>
</dbReference>
<dbReference type="SMART" id="SM00499">
    <property type="entry name" value="AAI"/>
    <property type="match status" value="1"/>
</dbReference>
<evidence type="ECO:0000256" key="1">
    <source>
        <dbReference type="SAM" id="SignalP"/>
    </source>
</evidence>
<dbReference type="Gene3D" id="1.10.110.10">
    <property type="entry name" value="Plant lipid-transfer and hydrophobic proteins"/>
    <property type="match status" value="1"/>
</dbReference>
<proteinExistence type="predicted"/>
<protein>
    <recommendedName>
        <fullName evidence="2">Bifunctional inhibitor/plant lipid transfer protein/seed storage helical domain-containing protein</fullName>
    </recommendedName>
</protein>
<reference evidence="4" key="2">
    <citation type="submission" date="2016-02" db="EMBL/GenBank/DDBJ databases">
        <authorList>
            <person name="Alioto T."/>
            <person name="Alioto T."/>
        </authorList>
    </citation>
    <scope>NUCLEOTIDE SEQUENCE</scope>
</reference>
<dbReference type="InterPro" id="IPR016140">
    <property type="entry name" value="Bifunc_inhib/LTP/seed_store"/>
</dbReference>
<dbReference type="InterPro" id="IPR051636">
    <property type="entry name" value="Plant_LTP/defense-related"/>
</dbReference>
<dbReference type="AlphaFoldDB" id="A0A2Z7A5K4"/>
<dbReference type="EMBL" id="KV022037">
    <property type="protein sequence ID" value="KZV14087.1"/>
    <property type="molecule type" value="Genomic_DNA"/>
</dbReference>
<keyword evidence="1" id="KW-0732">Signal</keyword>
<sequence length="192" mass="19799">MDSSTRAFLLLTTCMLSIASATIEPDCGSCSKPKHNHPIVKPPTTGVPLPPVTLPPVPLPPVTLPPVTLPPVTVPKVPLLPPVTTPPVLTPPKETPCAPPSPPAKPDTCPIDTLKLGACVDLLGGLVHVVLGDPAVHECCPVLSGLLELEAAACLCTTIKLKALNLNIYIPIALQVLAICGKTPPPGYTCPV</sequence>
<dbReference type="Proteomes" id="UP000250235">
    <property type="component" value="Unassembled WGS sequence"/>
</dbReference>
<evidence type="ECO:0000259" key="2">
    <source>
        <dbReference type="SMART" id="SM00499"/>
    </source>
</evidence>
<dbReference type="OrthoDB" id="1935738at2759"/>
<dbReference type="PANTHER" id="PTHR31731">
    <property type="match status" value="1"/>
</dbReference>
<dbReference type="CDD" id="cd01958">
    <property type="entry name" value="HPS_like"/>
    <property type="match status" value="1"/>
</dbReference>
<evidence type="ECO:0000313" key="4">
    <source>
        <dbReference type="EMBL" id="KZV14235.1"/>
    </source>
</evidence>